<gene>
    <name evidence="2" type="ORF">LWC34_30345</name>
</gene>
<organism evidence="2 3">
    <name type="scientific">Kibdelosporangium philippinense</name>
    <dbReference type="NCBI Taxonomy" id="211113"/>
    <lineage>
        <taxon>Bacteria</taxon>
        <taxon>Bacillati</taxon>
        <taxon>Actinomycetota</taxon>
        <taxon>Actinomycetes</taxon>
        <taxon>Pseudonocardiales</taxon>
        <taxon>Pseudonocardiaceae</taxon>
        <taxon>Kibdelosporangium</taxon>
    </lineage>
</organism>
<reference evidence="2 3" key="1">
    <citation type="submission" date="2021-12" db="EMBL/GenBank/DDBJ databases">
        <title>Genome sequence of Kibdelosporangium philippinense ATCC 49844.</title>
        <authorList>
            <person name="Fedorov E.A."/>
            <person name="Omeragic M."/>
            <person name="Shalygina K.F."/>
            <person name="Maclea K.S."/>
        </authorList>
    </citation>
    <scope>NUCLEOTIDE SEQUENCE [LARGE SCALE GENOMIC DNA]</scope>
    <source>
        <strain evidence="2 3">ATCC 49844</strain>
    </source>
</reference>
<feature type="transmembrane region" description="Helical" evidence="1">
    <location>
        <begin position="45"/>
        <end position="67"/>
    </location>
</feature>
<evidence type="ECO:0000313" key="3">
    <source>
        <dbReference type="Proteomes" id="UP001521150"/>
    </source>
</evidence>
<keyword evidence="1" id="KW-0812">Transmembrane</keyword>
<name>A0ABS8ZHR4_9PSEU</name>
<dbReference type="RefSeq" id="WP_233728489.1">
    <property type="nucleotide sequence ID" value="NZ_JAJVCN010000002.1"/>
</dbReference>
<keyword evidence="1" id="KW-0472">Membrane</keyword>
<dbReference type="EMBL" id="JAJVCN010000002">
    <property type="protein sequence ID" value="MCE7007097.1"/>
    <property type="molecule type" value="Genomic_DNA"/>
</dbReference>
<dbReference type="Proteomes" id="UP001521150">
    <property type="component" value="Unassembled WGS sequence"/>
</dbReference>
<keyword evidence="3" id="KW-1185">Reference proteome</keyword>
<sequence>MSTSGLSAVQDPTKNGEAAFQSWAGADKKGKLQSRVTGRSRGRSVPYLLLGLLIVVLCGTGGVVTAMQLGERESFLVLARPVAAGQSLSTTDLGQAQMASDSGLDLIPTSASSTVVGQPVAYGMPVGAVLTRGSLGPTRVPTQGMAIAAVGLKAGQFPPELSAGATVQVFSAPQTTSQAGTTSIQAASWTAVVTGISGRETEQTTVLSLQLSDVDARALATAPAGQMSVVIIAGGS</sequence>
<comment type="caution">
    <text evidence="2">The sequence shown here is derived from an EMBL/GenBank/DDBJ whole genome shotgun (WGS) entry which is preliminary data.</text>
</comment>
<evidence type="ECO:0000256" key="1">
    <source>
        <dbReference type="SAM" id="Phobius"/>
    </source>
</evidence>
<keyword evidence="1" id="KW-1133">Transmembrane helix</keyword>
<evidence type="ECO:0000313" key="2">
    <source>
        <dbReference type="EMBL" id="MCE7007097.1"/>
    </source>
</evidence>
<accession>A0ABS8ZHR4</accession>
<proteinExistence type="predicted"/>
<protein>
    <recommendedName>
        <fullName evidence="4">SAF domain-containing protein</fullName>
    </recommendedName>
</protein>
<evidence type="ECO:0008006" key="4">
    <source>
        <dbReference type="Google" id="ProtNLM"/>
    </source>
</evidence>